<evidence type="ECO:0000313" key="1">
    <source>
        <dbReference type="EMBL" id="GAA4156437.1"/>
    </source>
</evidence>
<name>A0ABP7ZFX8_9ACTN</name>
<accession>A0ABP7ZFX8</accession>
<dbReference type="InterPro" id="IPR012340">
    <property type="entry name" value="NA-bd_OB-fold"/>
</dbReference>
<dbReference type="Proteomes" id="UP001500266">
    <property type="component" value="Unassembled WGS sequence"/>
</dbReference>
<dbReference type="RefSeq" id="WP_345024854.1">
    <property type="nucleotide sequence ID" value="NZ_BAABDO010000143.1"/>
</dbReference>
<evidence type="ECO:0008006" key="3">
    <source>
        <dbReference type="Google" id="ProtNLM"/>
    </source>
</evidence>
<organism evidence="1 2">
    <name type="scientific">Actinomadura keratinilytica</name>
    <dbReference type="NCBI Taxonomy" id="547461"/>
    <lineage>
        <taxon>Bacteria</taxon>
        <taxon>Bacillati</taxon>
        <taxon>Actinomycetota</taxon>
        <taxon>Actinomycetes</taxon>
        <taxon>Streptosporangiales</taxon>
        <taxon>Thermomonosporaceae</taxon>
        <taxon>Actinomadura</taxon>
    </lineage>
</organism>
<keyword evidence="2" id="KW-1185">Reference proteome</keyword>
<gene>
    <name evidence="1" type="ORF">GCM10022416_57590</name>
</gene>
<protein>
    <recommendedName>
        <fullName evidence="3">Single-stranded DNA-binding protein</fullName>
    </recommendedName>
</protein>
<reference evidence="2" key="1">
    <citation type="journal article" date="2019" name="Int. J. Syst. Evol. Microbiol.">
        <title>The Global Catalogue of Microorganisms (GCM) 10K type strain sequencing project: providing services to taxonomists for standard genome sequencing and annotation.</title>
        <authorList>
            <consortium name="The Broad Institute Genomics Platform"/>
            <consortium name="The Broad Institute Genome Sequencing Center for Infectious Disease"/>
            <person name="Wu L."/>
            <person name="Ma J."/>
        </authorList>
    </citation>
    <scope>NUCLEOTIDE SEQUENCE [LARGE SCALE GENOMIC DNA]</scope>
    <source>
        <strain evidence="2">JCM 17316</strain>
    </source>
</reference>
<dbReference type="Gene3D" id="2.40.50.140">
    <property type="entry name" value="Nucleic acid-binding proteins"/>
    <property type="match status" value="1"/>
</dbReference>
<sequence>MDNRFTVNIAGRLARDPELKSYDWGVRCELQILVILRKVNRDGDVYSAERTIRVTTLDTSLAGRIAREFKMGDRVEVVCDDIRPGRIWYDPSAFDPQTGERGRWKQGRERFIIAEIKKAPKPKAAAKDKTADAARQAEVEVLNGVTG</sequence>
<evidence type="ECO:0000313" key="2">
    <source>
        <dbReference type="Proteomes" id="UP001500266"/>
    </source>
</evidence>
<dbReference type="EMBL" id="BAABDO010000143">
    <property type="protein sequence ID" value="GAA4156437.1"/>
    <property type="molecule type" value="Genomic_DNA"/>
</dbReference>
<proteinExistence type="predicted"/>
<comment type="caution">
    <text evidence="1">The sequence shown here is derived from an EMBL/GenBank/DDBJ whole genome shotgun (WGS) entry which is preliminary data.</text>
</comment>